<sequence length="432" mass="46650">MKFLQKFIITVALLTNIVFAIDITENKVDRGSVTLSFGEIIIHPGASWSIIDNAFSNFIGKLDVKAKSALYISSTSHLLALQVSLITLLHSINNSGIISFDSRVSLTPSSYDLRGLSFTNSGEMYFAASGRVPSTMSLTSASWTNTGCCMSWVPLGSITNSGKICLNNQVYQQTTQIKGSGCFSANGDSTIYIANVLLSVSANQNFHLVDKDSSMIVQAISTTQTFNVYGFGNGNKIGLTLPLIGTILESAHSYDSSTGILTLRNFLLEQRFNIGLGYDSSKFSVVTDSGSGILPPFGGQLHISDGFQQEHYLNLVKWHVNQFSRYQDGSWFTTTSIFPTLTTATSTSITTTLSNEAHIKTTDNTLAKVSSTVDYISAPISSSEFISLESFVDETLSNENPMSTSTDYASENSFAISDSTFITAGGSKLSNH</sequence>
<gene>
    <name evidence="8" type="ORF">FOB64_000841</name>
</gene>
<feature type="domain" description="Hyphally-regulated cell wall protein N-terminal" evidence="7">
    <location>
        <begin position="12"/>
        <end position="294"/>
    </location>
</feature>
<feature type="chain" id="PRO_5034199592" evidence="6">
    <location>
        <begin position="21"/>
        <end position="432"/>
    </location>
</feature>
<evidence type="ECO:0000256" key="1">
    <source>
        <dbReference type="ARBA" id="ARBA00004191"/>
    </source>
</evidence>
<dbReference type="GO" id="GO:0009277">
    <property type="term" value="C:fungal-type cell wall"/>
    <property type="evidence" value="ECO:0007669"/>
    <property type="project" value="UniProtKB-ARBA"/>
</dbReference>
<dbReference type="EMBL" id="JABWAD010000010">
    <property type="protein sequence ID" value="KAF6071885.1"/>
    <property type="molecule type" value="Genomic_DNA"/>
</dbReference>
<dbReference type="InterPro" id="IPR021031">
    <property type="entry name" value="Hyphal-reg_cell_wall_N"/>
</dbReference>
<comment type="subcellular location">
    <subcellularLocation>
        <location evidence="1">Secreted</location>
        <location evidence="1">Cell wall</location>
    </subcellularLocation>
</comment>
<comment type="caution">
    <text evidence="8">The sequence shown here is derived from an EMBL/GenBank/DDBJ whole genome shotgun (WGS) entry which is preliminary data.</text>
</comment>
<proteinExistence type="predicted"/>
<evidence type="ECO:0000313" key="9">
    <source>
        <dbReference type="Proteomes" id="UP000536275"/>
    </source>
</evidence>
<evidence type="ECO:0000313" key="8">
    <source>
        <dbReference type="EMBL" id="KAF6071885.1"/>
    </source>
</evidence>
<dbReference type="Pfam" id="PF11765">
    <property type="entry name" value="Hyphal_reg_CWP"/>
    <property type="match status" value="1"/>
</dbReference>
<dbReference type="Proteomes" id="UP000536275">
    <property type="component" value="Unassembled WGS sequence"/>
</dbReference>
<protein>
    <submittedName>
        <fullName evidence="8">Hyphally regulated cell wall protein N-terminal family protein</fullName>
    </submittedName>
</protein>
<organism evidence="8 9">
    <name type="scientific">Candida albicans</name>
    <name type="common">Yeast</name>
    <dbReference type="NCBI Taxonomy" id="5476"/>
    <lineage>
        <taxon>Eukaryota</taxon>
        <taxon>Fungi</taxon>
        <taxon>Dikarya</taxon>
        <taxon>Ascomycota</taxon>
        <taxon>Saccharomycotina</taxon>
        <taxon>Pichiomycetes</taxon>
        <taxon>Debaryomycetaceae</taxon>
        <taxon>Candida/Lodderomyces clade</taxon>
        <taxon>Candida</taxon>
    </lineage>
</organism>
<dbReference type="AlphaFoldDB" id="A0A8H6C325"/>
<evidence type="ECO:0000256" key="6">
    <source>
        <dbReference type="SAM" id="SignalP"/>
    </source>
</evidence>
<accession>A0A8H6C325</accession>
<reference evidence="8 9" key="1">
    <citation type="submission" date="2020-03" db="EMBL/GenBank/DDBJ databases">
        <title>FDA dAtabase for Regulatory Grade micrObial Sequences (FDA-ARGOS): Supporting development and validation of Infectious Disease Dx tests.</title>
        <authorList>
            <person name="Campos J."/>
            <person name="Goldberg B."/>
            <person name="Tallon L."/>
            <person name="Sadzewicz L."/>
            <person name="Vavikolanu K."/>
            <person name="Mehta A."/>
            <person name="Aluvathingal J."/>
            <person name="Nadendla S."/>
            <person name="Nandy P."/>
            <person name="Geyer C."/>
            <person name="Yan Y."/>
            <person name="Sichtig H."/>
        </authorList>
    </citation>
    <scope>NUCLEOTIDE SEQUENCE [LARGE SCALE GENOMIC DNA]</scope>
    <source>
        <strain evidence="8 9">FDAARGOS_656</strain>
    </source>
</reference>
<evidence type="ECO:0000256" key="3">
    <source>
        <dbReference type="ARBA" id="ARBA00022525"/>
    </source>
</evidence>
<evidence type="ECO:0000256" key="2">
    <source>
        <dbReference type="ARBA" id="ARBA00022512"/>
    </source>
</evidence>
<name>A0A8H6C325_CANAX</name>
<keyword evidence="4 6" id="KW-0732">Signal</keyword>
<keyword evidence="2" id="KW-0134">Cell wall</keyword>
<keyword evidence="5" id="KW-0325">Glycoprotein</keyword>
<feature type="signal peptide" evidence="6">
    <location>
        <begin position="1"/>
        <end position="20"/>
    </location>
</feature>
<evidence type="ECO:0000256" key="5">
    <source>
        <dbReference type="ARBA" id="ARBA00023180"/>
    </source>
</evidence>
<evidence type="ECO:0000259" key="7">
    <source>
        <dbReference type="Pfam" id="PF11765"/>
    </source>
</evidence>
<keyword evidence="3" id="KW-0964">Secreted</keyword>
<evidence type="ECO:0000256" key="4">
    <source>
        <dbReference type="ARBA" id="ARBA00022729"/>
    </source>
</evidence>